<gene>
    <name evidence="2" type="ORF">PDIGIT_LOCUS2043</name>
</gene>
<organism evidence="2 3">
    <name type="scientific">Periconia digitata</name>
    <dbReference type="NCBI Taxonomy" id="1303443"/>
    <lineage>
        <taxon>Eukaryota</taxon>
        <taxon>Fungi</taxon>
        <taxon>Dikarya</taxon>
        <taxon>Ascomycota</taxon>
        <taxon>Pezizomycotina</taxon>
        <taxon>Dothideomycetes</taxon>
        <taxon>Pleosporomycetidae</taxon>
        <taxon>Pleosporales</taxon>
        <taxon>Massarineae</taxon>
        <taxon>Periconiaceae</taxon>
        <taxon>Periconia</taxon>
    </lineage>
</organism>
<evidence type="ECO:0000313" key="3">
    <source>
        <dbReference type="Proteomes" id="UP001152607"/>
    </source>
</evidence>
<protein>
    <submittedName>
        <fullName evidence="2">Uncharacterized protein</fullName>
    </submittedName>
</protein>
<comment type="caution">
    <text evidence="2">The sequence shown here is derived from an EMBL/GenBank/DDBJ whole genome shotgun (WGS) entry which is preliminary data.</text>
</comment>
<reference evidence="2" key="1">
    <citation type="submission" date="2023-01" db="EMBL/GenBank/DDBJ databases">
        <authorList>
            <person name="Van Ghelder C."/>
            <person name="Rancurel C."/>
        </authorList>
    </citation>
    <scope>NUCLEOTIDE SEQUENCE</scope>
    <source>
        <strain evidence="2">CNCM I-4278</strain>
    </source>
</reference>
<dbReference type="EMBL" id="CAOQHR010000001">
    <property type="protein sequence ID" value="CAI6279312.1"/>
    <property type="molecule type" value="Genomic_DNA"/>
</dbReference>
<feature type="compositionally biased region" description="Polar residues" evidence="1">
    <location>
        <begin position="23"/>
        <end position="38"/>
    </location>
</feature>
<keyword evidence="3" id="KW-1185">Reference proteome</keyword>
<feature type="region of interest" description="Disordered" evidence="1">
    <location>
        <begin position="11"/>
        <end position="45"/>
    </location>
</feature>
<name>A0A9W4XQJ4_9PLEO</name>
<accession>A0A9W4XQJ4</accession>
<proteinExistence type="predicted"/>
<evidence type="ECO:0000313" key="2">
    <source>
        <dbReference type="EMBL" id="CAI6279312.1"/>
    </source>
</evidence>
<dbReference type="Proteomes" id="UP001152607">
    <property type="component" value="Unassembled WGS sequence"/>
</dbReference>
<sequence>MMPLEYMWGWSGMGRGGSEHLTKTTSGACNEPTCTSPPRKSDSRP</sequence>
<dbReference type="AlphaFoldDB" id="A0A9W4XQJ4"/>
<evidence type="ECO:0000256" key="1">
    <source>
        <dbReference type="SAM" id="MobiDB-lite"/>
    </source>
</evidence>